<proteinExistence type="predicted"/>
<dbReference type="PROSITE" id="PS51257">
    <property type="entry name" value="PROKAR_LIPOPROTEIN"/>
    <property type="match status" value="1"/>
</dbReference>
<dbReference type="EMBL" id="QJKB01000004">
    <property type="protein sequence ID" value="PXX43091.1"/>
    <property type="molecule type" value="Genomic_DNA"/>
</dbReference>
<dbReference type="AlphaFoldDB" id="A0A318J8L6"/>
<dbReference type="Proteomes" id="UP000247792">
    <property type="component" value="Unassembled WGS sequence"/>
</dbReference>
<evidence type="ECO:0000313" key="2">
    <source>
        <dbReference type="Proteomes" id="UP000247792"/>
    </source>
</evidence>
<dbReference type="RefSeq" id="WP_110255653.1">
    <property type="nucleotide sequence ID" value="NZ_QJKB01000004.1"/>
</dbReference>
<keyword evidence="2" id="KW-1185">Reference proteome</keyword>
<evidence type="ECO:0008006" key="3">
    <source>
        <dbReference type="Google" id="ProtNLM"/>
    </source>
</evidence>
<name>A0A318J8L6_9BURK</name>
<accession>A0A318J8L6</accession>
<evidence type="ECO:0000313" key="1">
    <source>
        <dbReference type="EMBL" id="PXX43091.1"/>
    </source>
</evidence>
<organism evidence="1 2">
    <name type="scientific">Undibacterium pigrum</name>
    <dbReference type="NCBI Taxonomy" id="401470"/>
    <lineage>
        <taxon>Bacteria</taxon>
        <taxon>Pseudomonadati</taxon>
        <taxon>Pseudomonadota</taxon>
        <taxon>Betaproteobacteria</taxon>
        <taxon>Burkholderiales</taxon>
        <taxon>Oxalobacteraceae</taxon>
        <taxon>Undibacterium</taxon>
    </lineage>
</organism>
<comment type="caution">
    <text evidence="1">The sequence shown here is derived from an EMBL/GenBank/DDBJ whole genome shotgun (WGS) entry which is preliminary data.</text>
</comment>
<gene>
    <name evidence="1" type="ORF">DFR42_10492</name>
</gene>
<protein>
    <recommendedName>
        <fullName evidence="3">Lipoprotein</fullName>
    </recommendedName>
</protein>
<reference evidence="1 2" key="1">
    <citation type="submission" date="2018-05" db="EMBL/GenBank/DDBJ databases">
        <title>Genomic Encyclopedia of Type Strains, Phase IV (KMG-IV): sequencing the most valuable type-strain genomes for metagenomic binning, comparative biology and taxonomic classification.</title>
        <authorList>
            <person name="Goeker M."/>
        </authorList>
    </citation>
    <scope>NUCLEOTIDE SEQUENCE [LARGE SCALE GENOMIC DNA]</scope>
    <source>
        <strain evidence="1 2">DSM 19792</strain>
    </source>
</reference>
<dbReference type="OrthoDB" id="9133546at2"/>
<sequence>MIFRIKNLVVVTGMILLGACQTAPLSFLSGRPDRPLLNHQYPVRIVSVDQSLYFRGEVQLAPGKHMLVVELAHSGSHIPTQKTMLLDVQACTRYYIVAKKESIMESKWEPVIFDSEQVGGCNPEDEWKKASASALVKSSQ</sequence>